<comment type="caution">
    <text evidence="7">The sequence shown here is derived from an EMBL/GenBank/DDBJ whole genome shotgun (WGS) entry which is preliminary data.</text>
</comment>
<dbReference type="Proteomes" id="UP001524499">
    <property type="component" value="Unassembled WGS sequence"/>
</dbReference>
<feature type="domain" description="YqgF/RNase H-like" evidence="6">
    <location>
        <begin position="14"/>
        <end position="114"/>
    </location>
</feature>
<evidence type="ECO:0000259" key="6">
    <source>
        <dbReference type="SMART" id="SM00732"/>
    </source>
</evidence>
<evidence type="ECO:0000256" key="2">
    <source>
        <dbReference type="ARBA" id="ARBA00022517"/>
    </source>
</evidence>
<evidence type="ECO:0000256" key="3">
    <source>
        <dbReference type="ARBA" id="ARBA00022722"/>
    </source>
</evidence>
<dbReference type="EC" id="3.1.-.-" evidence="5"/>
<gene>
    <name evidence="7" type="primary">ruvX</name>
    <name evidence="7" type="ORF">NP590_04810</name>
</gene>
<dbReference type="InterPro" id="IPR037027">
    <property type="entry name" value="YqgF/RNaseH-like_dom_sf"/>
</dbReference>
<accession>A0ABT1TD84</accession>
<keyword evidence="8" id="KW-1185">Reference proteome</keyword>
<comment type="similarity">
    <text evidence="5">Belongs to the YqgF HJR family.</text>
</comment>
<dbReference type="InterPro" id="IPR012337">
    <property type="entry name" value="RNaseH-like_sf"/>
</dbReference>
<dbReference type="SUPFAM" id="SSF53098">
    <property type="entry name" value="Ribonuclease H-like"/>
    <property type="match status" value="1"/>
</dbReference>
<dbReference type="NCBIfam" id="TIGR00250">
    <property type="entry name" value="RNAse_H_YqgF"/>
    <property type="match status" value="1"/>
</dbReference>
<evidence type="ECO:0000256" key="5">
    <source>
        <dbReference type="HAMAP-Rule" id="MF_00651"/>
    </source>
</evidence>
<keyword evidence="2 5" id="KW-0690">Ribosome biogenesis</keyword>
<proteinExistence type="inferred from homology"/>
<dbReference type="PANTHER" id="PTHR33317">
    <property type="entry name" value="POLYNUCLEOTIDYL TRANSFERASE, RIBONUCLEASE H-LIKE SUPERFAMILY PROTEIN"/>
    <property type="match status" value="1"/>
</dbReference>
<dbReference type="InterPro" id="IPR006641">
    <property type="entry name" value="YqgF/RNaseH-like_dom"/>
</dbReference>
<organism evidence="7 8">
    <name type="scientific">Methylomonas subterranea</name>
    <dbReference type="NCBI Taxonomy" id="2952225"/>
    <lineage>
        <taxon>Bacteria</taxon>
        <taxon>Pseudomonadati</taxon>
        <taxon>Pseudomonadota</taxon>
        <taxon>Gammaproteobacteria</taxon>
        <taxon>Methylococcales</taxon>
        <taxon>Methylococcaceae</taxon>
        <taxon>Methylomonas</taxon>
    </lineage>
</organism>
<comment type="subcellular location">
    <subcellularLocation>
        <location evidence="5">Cytoplasm</location>
    </subcellularLocation>
</comment>
<keyword evidence="1 5" id="KW-0963">Cytoplasm</keyword>
<dbReference type="PANTHER" id="PTHR33317:SF4">
    <property type="entry name" value="POLYNUCLEOTIDYL TRANSFERASE, RIBONUCLEASE H-LIKE SUPERFAMILY PROTEIN"/>
    <property type="match status" value="1"/>
</dbReference>
<evidence type="ECO:0000313" key="8">
    <source>
        <dbReference type="Proteomes" id="UP001524499"/>
    </source>
</evidence>
<dbReference type="Pfam" id="PF03652">
    <property type="entry name" value="RuvX"/>
    <property type="match status" value="1"/>
</dbReference>
<name>A0ABT1TD84_9GAMM</name>
<dbReference type="Gene3D" id="3.30.420.140">
    <property type="entry name" value="YqgF/RNase H-like domain"/>
    <property type="match status" value="1"/>
</dbReference>
<evidence type="ECO:0000256" key="1">
    <source>
        <dbReference type="ARBA" id="ARBA00022490"/>
    </source>
</evidence>
<dbReference type="InterPro" id="IPR005227">
    <property type="entry name" value="YqgF"/>
</dbReference>
<evidence type="ECO:0000256" key="4">
    <source>
        <dbReference type="ARBA" id="ARBA00022801"/>
    </source>
</evidence>
<dbReference type="EMBL" id="JANIBJ010000006">
    <property type="protein sequence ID" value="MCQ8103420.1"/>
    <property type="molecule type" value="Genomic_DNA"/>
</dbReference>
<keyword evidence="4 5" id="KW-0378">Hydrolase</keyword>
<dbReference type="RefSeq" id="WP_256601111.1">
    <property type="nucleotide sequence ID" value="NZ_JANIBJ010000006.1"/>
</dbReference>
<evidence type="ECO:0000313" key="7">
    <source>
        <dbReference type="EMBL" id="MCQ8103420.1"/>
    </source>
</evidence>
<dbReference type="SMART" id="SM00732">
    <property type="entry name" value="YqgFc"/>
    <property type="match status" value="1"/>
</dbReference>
<reference evidence="7 8" key="1">
    <citation type="submission" date="2022-07" db="EMBL/GenBank/DDBJ databases">
        <title>Methylomonas rivi sp. nov., Methylomonas rosea sp. nov., Methylomonas aureus sp. nov. and Methylomonas subterranea sp. nov., four novel methanotrophs isolated from a freshwater creek and the deep terrestrial subsurface.</title>
        <authorList>
            <person name="Abin C."/>
            <person name="Sankaranarayanan K."/>
            <person name="Garner C."/>
            <person name="Sindelar R."/>
            <person name="Kotary K."/>
            <person name="Garner R."/>
            <person name="Barclay S."/>
            <person name="Lawson P."/>
            <person name="Krumholz L."/>
        </authorList>
    </citation>
    <scope>NUCLEOTIDE SEQUENCE [LARGE SCALE GENOMIC DNA]</scope>
    <source>
        <strain evidence="7 8">SURF-2</strain>
    </source>
</reference>
<dbReference type="HAMAP" id="MF_00651">
    <property type="entry name" value="Nuclease_YqgF"/>
    <property type="match status" value="1"/>
</dbReference>
<keyword evidence="3 5" id="KW-0540">Nuclease</keyword>
<comment type="function">
    <text evidence="5">Could be a nuclease involved in processing of the 5'-end of pre-16S rRNA.</text>
</comment>
<dbReference type="CDD" id="cd16964">
    <property type="entry name" value="YqgF"/>
    <property type="match status" value="1"/>
</dbReference>
<sequence>MAKPDPLAAKLRSDAYLGFDFGNKKIGVAVGYADTGIASPLQTLRSLNQVPDWNAIGKLIAEWRPLGLVVGISRQQDGSDNIITPRMRKFCRQLNGRYNLPVHQIDEALTTFAAKQLLFDDLKVSAGKLWAVQDQLAAQLILQSWFNEFADDVKRQSDGGK</sequence>
<protein>
    <recommendedName>
        <fullName evidence="5">Putative pre-16S rRNA nuclease</fullName>
        <ecNumber evidence="5">3.1.-.-</ecNumber>
    </recommendedName>
</protein>